<feature type="chain" id="PRO_5046297984" description="Ice-binding protein C-terminal domain-containing protein" evidence="1">
    <location>
        <begin position="25"/>
        <end position="222"/>
    </location>
</feature>
<dbReference type="Pfam" id="PF07589">
    <property type="entry name" value="PEP-CTERM"/>
    <property type="match status" value="1"/>
</dbReference>
<evidence type="ECO:0000313" key="4">
    <source>
        <dbReference type="Proteomes" id="UP001500523"/>
    </source>
</evidence>
<feature type="domain" description="Ice-binding protein C-terminal" evidence="2">
    <location>
        <begin position="189"/>
        <end position="213"/>
    </location>
</feature>
<dbReference type="InterPro" id="IPR013424">
    <property type="entry name" value="Ice-binding_C"/>
</dbReference>
<sequence length="222" mass="22838">MTMLRKLALGTLAALSLASTSAAAATIDTTSGLLRGAALGRFGNAAGQSFTAVDNVLTSIAFQFSEANRANANDAYTLDLLTGDGLAGRSLLGTPISFTVTTTGRGFTFTSVALPNIAVTAMERYTAVLRSTNTRYAVGLGPDVQSGVTRDAYTGGQAYFAAAPYPNCANASTSNCDLNARITGTTVAAVPEPATWATMFLGLSLGGVALRRRARRPVRLAA</sequence>
<organism evidence="3 4">
    <name type="scientific">Sphingomonas cynarae</name>
    <dbReference type="NCBI Taxonomy" id="930197"/>
    <lineage>
        <taxon>Bacteria</taxon>
        <taxon>Pseudomonadati</taxon>
        <taxon>Pseudomonadota</taxon>
        <taxon>Alphaproteobacteria</taxon>
        <taxon>Sphingomonadales</taxon>
        <taxon>Sphingomonadaceae</taxon>
        <taxon>Sphingomonas</taxon>
    </lineage>
</organism>
<protein>
    <recommendedName>
        <fullName evidence="2">Ice-binding protein C-terminal domain-containing protein</fullName>
    </recommendedName>
</protein>
<dbReference type="NCBIfam" id="TIGR02595">
    <property type="entry name" value="PEP_CTERM"/>
    <property type="match status" value="1"/>
</dbReference>
<comment type="caution">
    <text evidence="3">The sequence shown here is derived from an EMBL/GenBank/DDBJ whole genome shotgun (WGS) entry which is preliminary data.</text>
</comment>
<feature type="signal peptide" evidence="1">
    <location>
        <begin position="1"/>
        <end position="24"/>
    </location>
</feature>
<gene>
    <name evidence="3" type="ORF">GCM10022268_19300</name>
</gene>
<keyword evidence="4" id="KW-1185">Reference proteome</keyword>
<proteinExistence type="predicted"/>
<evidence type="ECO:0000256" key="1">
    <source>
        <dbReference type="SAM" id="SignalP"/>
    </source>
</evidence>
<dbReference type="RefSeq" id="WP_344693180.1">
    <property type="nucleotide sequence ID" value="NZ_BAABBF010000004.1"/>
</dbReference>
<dbReference type="NCBIfam" id="NF035944">
    <property type="entry name" value="PEPxxWA-CTERM"/>
    <property type="match status" value="1"/>
</dbReference>
<evidence type="ECO:0000259" key="2">
    <source>
        <dbReference type="Pfam" id="PF07589"/>
    </source>
</evidence>
<keyword evidence="1" id="KW-0732">Signal</keyword>
<name>A0ABP7DXK9_9SPHN</name>
<accession>A0ABP7DXK9</accession>
<dbReference type="EMBL" id="BAABBF010000004">
    <property type="protein sequence ID" value="GAA3710367.1"/>
    <property type="molecule type" value="Genomic_DNA"/>
</dbReference>
<reference evidence="4" key="1">
    <citation type="journal article" date="2019" name="Int. J. Syst. Evol. Microbiol.">
        <title>The Global Catalogue of Microorganisms (GCM) 10K type strain sequencing project: providing services to taxonomists for standard genome sequencing and annotation.</title>
        <authorList>
            <consortium name="The Broad Institute Genomics Platform"/>
            <consortium name="The Broad Institute Genome Sequencing Center for Infectious Disease"/>
            <person name="Wu L."/>
            <person name="Ma J."/>
        </authorList>
    </citation>
    <scope>NUCLEOTIDE SEQUENCE [LARGE SCALE GENOMIC DNA]</scope>
    <source>
        <strain evidence="4">JCM 17498</strain>
    </source>
</reference>
<evidence type="ECO:0000313" key="3">
    <source>
        <dbReference type="EMBL" id="GAA3710367.1"/>
    </source>
</evidence>
<dbReference type="Proteomes" id="UP001500523">
    <property type="component" value="Unassembled WGS sequence"/>
</dbReference>